<feature type="transmembrane region" description="Helical" evidence="8">
    <location>
        <begin position="239"/>
        <end position="265"/>
    </location>
</feature>
<keyword evidence="4" id="KW-1003">Cell membrane</keyword>
<feature type="transmembrane region" description="Helical" evidence="8">
    <location>
        <begin position="306"/>
        <end position="331"/>
    </location>
</feature>
<keyword evidence="5 8" id="KW-0812">Transmembrane</keyword>
<evidence type="ECO:0000256" key="7">
    <source>
        <dbReference type="ARBA" id="ARBA00023136"/>
    </source>
</evidence>
<feature type="transmembrane region" description="Helical" evidence="8">
    <location>
        <begin position="277"/>
        <end position="300"/>
    </location>
</feature>
<evidence type="ECO:0000256" key="1">
    <source>
        <dbReference type="ARBA" id="ARBA00004651"/>
    </source>
</evidence>
<dbReference type="Pfam" id="PF01594">
    <property type="entry name" value="AI-2E_transport"/>
    <property type="match status" value="1"/>
</dbReference>
<dbReference type="OrthoDB" id="5562213at2"/>
<dbReference type="EMBL" id="CACSII010000001">
    <property type="protein sequence ID" value="CAA0078855.1"/>
    <property type="molecule type" value="Genomic_DNA"/>
</dbReference>
<dbReference type="GO" id="GO:0055085">
    <property type="term" value="P:transmembrane transport"/>
    <property type="evidence" value="ECO:0007669"/>
    <property type="project" value="TreeGrafter"/>
</dbReference>
<sequence length="358" mass="39301">MLNVFKKWLDNYLSDEEAITLLLILAGAFLIVLFLGGILAPVIASMIIAFLLQGVVVKLGRWMPHTLAVTLTFIVCVGGFTTLLVLTLPVIGKQVNTLAHELPRIAVKAESYLAALQHEMPTVFSDMQIDSWLNHIVQRAGTFGQTLVSISLETLPNIVAVLVYGVLIPILVFFFLKDKDQLLGWLARFLPRNRPLMTSIWQEMNLQVANYVRGKAVEVLIVGVTTYVAFIFLGQNYALLLGVLVGLSVIVPYIGAAVVTLPVALMSFFQFGWADGFFYVMLAYGIIQFIDGNVLVPLLFSEAVNLHPVAIIIAVLVFGGIWGLWGVFFAIPLATLVKALIEAWPTGNTLKSLDQEGN</sequence>
<feature type="transmembrane region" description="Helical" evidence="8">
    <location>
        <begin position="20"/>
        <end position="52"/>
    </location>
</feature>
<dbReference type="AlphaFoldDB" id="A0A5S9MPC3"/>
<evidence type="ECO:0000313" key="9">
    <source>
        <dbReference type="EMBL" id="CAA0078855.1"/>
    </source>
</evidence>
<reference evidence="9 10" key="1">
    <citation type="submission" date="2019-11" db="EMBL/GenBank/DDBJ databases">
        <authorList>
            <person name="Holert J."/>
        </authorList>
    </citation>
    <scope>NUCLEOTIDE SEQUENCE [LARGE SCALE GENOMIC DNA]</scope>
    <source>
        <strain evidence="9">BC5_2</strain>
    </source>
</reference>
<dbReference type="GO" id="GO:0005886">
    <property type="term" value="C:plasma membrane"/>
    <property type="evidence" value="ECO:0007669"/>
    <property type="project" value="UniProtKB-SubCell"/>
</dbReference>
<feature type="transmembrane region" description="Helical" evidence="8">
    <location>
        <begin position="216"/>
        <end position="233"/>
    </location>
</feature>
<evidence type="ECO:0000256" key="6">
    <source>
        <dbReference type="ARBA" id="ARBA00022989"/>
    </source>
</evidence>
<evidence type="ECO:0000256" key="2">
    <source>
        <dbReference type="ARBA" id="ARBA00009773"/>
    </source>
</evidence>
<evidence type="ECO:0000256" key="3">
    <source>
        <dbReference type="ARBA" id="ARBA00022448"/>
    </source>
</evidence>
<gene>
    <name evidence="9" type="ORF">DPBNPPHM_00080</name>
</gene>
<evidence type="ECO:0000256" key="8">
    <source>
        <dbReference type="SAM" id="Phobius"/>
    </source>
</evidence>
<feature type="transmembrane region" description="Helical" evidence="8">
    <location>
        <begin position="64"/>
        <end position="91"/>
    </location>
</feature>
<accession>A0A5S9MPC3</accession>
<name>A0A5S9MPC3_9GAMM</name>
<proteinExistence type="inferred from homology"/>
<dbReference type="PANTHER" id="PTHR21716">
    <property type="entry name" value="TRANSMEMBRANE PROTEIN"/>
    <property type="match status" value="1"/>
</dbReference>
<feature type="transmembrane region" description="Helical" evidence="8">
    <location>
        <begin position="158"/>
        <end position="176"/>
    </location>
</feature>
<dbReference type="PANTHER" id="PTHR21716:SF53">
    <property type="entry name" value="PERMEASE PERM-RELATED"/>
    <property type="match status" value="1"/>
</dbReference>
<comment type="subcellular location">
    <subcellularLocation>
        <location evidence="1">Cell membrane</location>
        <topology evidence="1">Multi-pass membrane protein</topology>
    </subcellularLocation>
</comment>
<keyword evidence="6 8" id="KW-1133">Transmembrane helix</keyword>
<evidence type="ECO:0000313" key="10">
    <source>
        <dbReference type="Proteomes" id="UP000434580"/>
    </source>
</evidence>
<dbReference type="InterPro" id="IPR002549">
    <property type="entry name" value="AI-2E-like"/>
</dbReference>
<evidence type="ECO:0000256" key="4">
    <source>
        <dbReference type="ARBA" id="ARBA00022475"/>
    </source>
</evidence>
<keyword evidence="7 8" id="KW-0472">Membrane</keyword>
<organism evidence="9 10">
    <name type="scientific">BD1-7 clade bacterium</name>
    <dbReference type="NCBI Taxonomy" id="2029982"/>
    <lineage>
        <taxon>Bacteria</taxon>
        <taxon>Pseudomonadati</taxon>
        <taxon>Pseudomonadota</taxon>
        <taxon>Gammaproteobacteria</taxon>
        <taxon>Cellvibrionales</taxon>
        <taxon>Spongiibacteraceae</taxon>
        <taxon>BD1-7 clade</taxon>
    </lineage>
</organism>
<comment type="similarity">
    <text evidence="2">Belongs to the autoinducer-2 exporter (AI-2E) (TC 2.A.86) family.</text>
</comment>
<keyword evidence="3" id="KW-0813">Transport</keyword>
<protein>
    <submittedName>
        <fullName evidence="9">Transport protein</fullName>
    </submittedName>
</protein>
<dbReference type="Proteomes" id="UP000434580">
    <property type="component" value="Unassembled WGS sequence"/>
</dbReference>
<evidence type="ECO:0000256" key="5">
    <source>
        <dbReference type="ARBA" id="ARBA00022692"/>
    </source>
</evidence>